<protein>
    <recommendedName>
        <fullName evidence="2">protein-glutamate O-methyltransferase</fullName>
        <ecNumber evidence="2">2.1.1.80</ecNumber>
    </recommendedName>
</protein>
<evidence type="ECO:0000313" key="7">
    <source>
        <dbReference type="EMBL" id="MBO1317694.1"/>
    </source>
</evidence>
<dbReference type="Gene3D" id="3.40.50.150">
    <property type="entry name" value="Vaccinia Virus protein VP39"/>
    <property type="match status" value="1"/>
</dbReference>
<evidence type="ECO:0000256" key="2">
    <source>
        <dbReference type="ARBA" id="ARBA00012534"/>
    </source>
</evidence>
<dbReference type="GO" id="GO:0032259">
    <property type="term" value="P:methylation"/>
    <property type="evidence" value="ECO:0007669"/>
    <property type="project" value="UniProtKB-KW"/>
</dbReference>
<dbReference type="PRINTS" id="PR00996">
    <property type="entry name" value="CHERMTFRASE"/>
</dbReference>
<accession>A0A8J7Q3I2</accession>
<keyword evidence="3" id="KW-0489">Methyltransferase</keyword>
<dbReference type="Gene3D" id="1.10.155.10">
    <property type="entry name" value="Chemotaxis receptor methyltransferase CheR, N-terminal domain"/>
    <property type="match status" value="1"/>
</dbReference>
<evidence type="ECO:0000256" key="1">
    <source>
        <dbReference type="ARBA" id="ARBA00001541"/>
    </source>
</evidence>
<dbReference type="EMBL" id="JAFREP010000003">
    <property type="protein sequence ID" value="MBO1317694.1"/>
    <property type="molecule type" value="Genomic_DNA"/>
</dbReference>
<feature type="domain" description="CheR-type methyltransferase" evidence="6">
    <location>
        <begin position="1"/>
        <end position="274"/>
    </location>
</feature>
<proteinExistence type="predicted"/>
<comment type="catalytic activity">
    <reaction evidence="1">
        <text>L-glutamyl-[protein] + S-adenosyl-L-methionine = [protein]-L-glutamate 5-O-methyl ester + S-adenosyl-L-homocysteine</text>
        <dbReference type="Rhea" id="RHEA:24452"/>
        <dbReference type="Rhea" id="RHEA-COMP:10208"/>
        <dbReference type="Rhea" id="RHEA-COMP:10311"/>
        <dbReference type="ChEBI" id="CHEBI:29973"/>
        <dbReference type="ChEBI" id="CHEBI:57856"/>
        <dbReference type="ChEBI" id="CHEBI:59789"/>
        <dbReference type="ChEBI" id="CHEBI:82795"/>
        <dbReference type="EC" id="2.1.1.80"/>
    </reaction>
</comment>
<keyword evidence="4" id="KW-0808">Transferase</keyword>
<evidence type="ECO:0000256" key="5">
    <source>
        <dbReference type="ARBA" id="ARBA00022691"/>
    </source>
</evidence>
<dbReference type="AlphaFoldDB" id="A0A8J7Q3I2"/>
<dbReference type="Pfam" id="PF03705">
    <property type="entry name" value="CheR_N"/>
    <property type="match status" value="1"/>
</dbReference>
<dbReference type="PROSITE" id="PS50123">
    <property type="entry name" value="CHER"/>
    <property type="match status" value="1"/>
</dbReference>
<evidence type="ECO:0000256" key="3">
    <source>
        <dbReference type="ARBA" id="ARBA00022603"/>
    </source>
</evidence>
<comment type="caution">
    <text evidence="7">The sequence shown here is derived from an EMBL/GenBank/DDBJ whole genome shotgun (WGS) entry which is preliminary data.</text>
</comment>
<gene>
    <name evidence="7" type="ORF">J3U88_04415</name>
</gene>
<dbReference type="RefSeq" id="WP_207857087.1">
    <property type="nucleotide sequence ID" value="NZ_JAFREP010000003.1"/>
</dbReference>
<dbReference type="InterPro" id="IPR022642">
    <property type="entry name" value="CheR_C"/>
</dbReference>
<dbReference type="Pfam" id="PF01739">
    <property type="entry name" value="CheR"/>
    <property type="match status" value="1"/>
</dbReference>
<dbReference type="GO" id="GO:0008983">
    <property type="term" value="F:protein-glutamate O-methyltransferase activity"/>
    <property type="evidence" value="ECO:0007669"/>
    <property type="project" value="UniProtKB-EC"/>
</dbReference>
<sequence>MRIKINDHEITLFCRFIYELTGIVLDESKRYLFETRLQPLLKEHRLKNYESLYRKAKKERMVEQEIVNLMTTDESYFFRDNSPFELLYHKLLPSLFDQRRGQTRPLIRIWSAAASNGQEAYSIAMVCRELLGEVNHYQIEILGTDISTKCLYRAHLARYSKFELSRGMTFDRLNRHFNKTDDGYEVKESLRKMVSFRQANLHESLTQFGMFDIIFCRNVAVYFSAEDRKRLFDRLAERCVFGGYLIIGSTENLLGYGERFERKVFQNWVYYARK</sequence>
<dbReference type="EC" id="2.1.1.80" evidence="2"/>
<evidence type="ECO:0000259" key="6">
    <source>
        <dbReference type="PROSITE" id="PS50123"/>
    </source>
</evidence>
<keyword evidence="8" id="KW-1185">Reference proteome</keyword>
<evidence type="ECO:0000313" key="8">
    <source>
        <dbReference type="Proteomes" id="UP000664417"/>
    </source>
</evidence>
<evidence type="ECO:0000256" key="4">
    <source>
        <dbReference type="ARBA" id="ARBA00022679"/>
    </source>
</evidence>
<dbReference type="Proteomes" id="UP000664417">
    <property type="component" value="Unassembled WGS sequence"/>
</dbReference>
<dbReference type="SUPFAM" id="SSF53335">
    <property type="entry name" value="S-adenosyl-L-methionine-dependent methyltransferases"/>
    <property type="match status" value="1"/>
</dbReference>
<dbReference type="InterPro" id="IPR029063">
    <property type="entry name" value="SAM-dependent_MTases_sf"/>
</dbReference>
<dbReference type="PANTHER" id="PTHR24422:SF21">
    <property type="entry name" value="CHEMOTAXIS PROTEIN METHYLTRANSFERASE 1"/>
    <property type="match status" value="1"/>
</dbReference>
<reference evidence="7" key="1">
    <citation type="submission" date="2021-03" db="EMBL/GenBank/DDBJ databases">
        <authorList>
            <person name="Wang G."/>
        </authorList>
    </citation>
    <scope>NUCLEOTIDE SEQUENCE</scope>
    <source>
        <strain evidence="7">KCTC 12899</strain>
    </source>
</reference>
<dbReference type="InterPro" id="IPR050903">
    <property type="entry name" value="Bact_Chemotaxis_MeTrfase"/>
</dbReference>
<dbReference type="InterPro" id="IPR036804">
    <property type="entry name" value="CheR_N_sf"/>
</dbReference>
<dbReference type="InterPro" id="IPR000780">
    <property type="entry name" value="CheR_MeTrfase"/>
</dbReference>
<keyword evidence="5" id="KW-0949">S-adenosyl-L-methionine</keyword>
<dbReference type="PANTHER" id="PTHR24422">
    <property type="entry name" value="CHEMOTAXIS PROTEIN METHYLTRANSFERASE"/>
    <property type="match status" value="1"/>
</dbReference>
<dbReference type="SMART" id="SM00138">
    <property type="entry name" value="MeTrc"/>
    <property type="match status" value="1"/>
</dbReference>
<name>A0A8J7Q3I2_9BACT</name>
<organism evidence="7 8">
    <name type="scientific">Acanthopleuribacter pedis</name>
    <dbReference type="NCBI Taxonomy" id="442870"/>
    <lineage>
        <taxon>Bacteria</taxon>
        <taxon>Pseudomonadati</taxon>
        <taxon>Acidobacteriota</taxon>
        <taxon>Holophagae</taxon>
        <taxon>Acanthopleuribacterales</taxon>
        <taxon>Acanthopleuribacteraceae</taxon>
        <taxon>Acanthopleuribacter</taxon>
    </lineage>
</organism>
<dbReference type="InterPro" id="IPR022641">
    <property type="entry name" value="CheR_N"/>
</dbReference>
<dbReference type="SUPFAM" id="SSF47757">
    <property type="entry name" value="Chemotaxis receptor methyltransferase CheR, N-terminal domain"/>
    <property type="match status" value="1"/>
</dbReference>